<evidence type="ECO:0000313" key="12">
    <source>
        <dbReference type="Proteomes" id="UP000076404"/>
    </source>
</evidence>
<dbReference type="EMBL" id="CP011454">
    <property type="protein sequence ID" value="AMW04065.1"/>
    <property type="molecule type" value="Genomic_DNA"/>
</dbReference>
<dbReference type="FunFam" id="3.40.50.300:FF:000127">
    <property type="entry name" value="Ribose import ATP-binding protein RbsA"/>
    <property type="match status" value="1"/>
</dbReference>
<dbReference type="InterPro" id="IPR050107">
    <property type="entry name" value="ABC_carbohydrate_import_ATPase"/>
</dbReference>
<dbReference type="InterPro" id="IPR027417">
    <property type="entry name" value="P-loop_NTPase"/>
</dbReference>
<evidence type="ECO:0000256" key="8">
    <source>
        <dbReference type="ARBA" id="ARBA00022967"/>
    </source>
</evidence>
<sequence>MSAEASRAPAIRMRGVVKTFGGVVANRDASLEVHQGEIHALVGENGAGKSTLMRVLAGLYAPDGGTVEVHGREVTGWKTTEAIAAGVGMVHQHFMLVPTLTVAENVVLGSEPTKGMTIDLHRAVLEVESLCKRCGLHVDPRARIADLTVGEAQRVEILKALYRGAKVLILDEPTAVLSPPEVQELWTVLRALRADGGTVVLITHKLDEVIAVSDNITVMRAGATVSQLATQGTTPRDIARAMVGRDVNLHLDAMGAVRHGTAHGAAATTAGAAPALRVHGLRVMSDRGTVAVNDLSLEIHPGEIVGIAGVEGNGQTELLEAIAGLRTWQSGRIQLGTHDCHGLSVRDRADYGLSHIPEDRHRRGLVLDYSIADNLILGRQHHFATRTGLDRSRIAANAAEQIQRFDIRPPIAHVPARALSGGNQQKIVIAREMGREFTVLLAAQPTRGVDVGAIEFIHEQLRAARNAGKGILLVSADLPEVLALSDRIAVMYGGRFVTILPAADCSAELLGPYMTGAAA</sequence>
<evidence type="ECO:0000256" key="1">
    <source>
        <dbReference type="ARBA" id="ARBA00004202"/>
    </source>
</evidence>
<reference evidence="11 12" key="1">
    <citation type="journal article" date="2014" name="Proc. Natl. Acad. Sci. U.S.A.">
        <title>Functional type 2 photosynthetic reaction centers found in the rare bacterial phylum Gemmatimonadetes.</title>
        <authorList>
            <person name="Zeng Y."/>
            <person name="Feng F."/>
            <person name="Medova H."/>
            <person name="Dean J."/>
            <person name="Koblizek M."/>
        </authorList>
    </citation>
    <scope>NUCLEOTIDE SEQUENCE [LARGE SCALE GENOMIC DNA]</scope>
    <source>
        <strain evidence="11 12">AP64</strain>
    </source>
</reference>
<keyword evidence="4" id="KW-0762">Sugar transport</keyword>
<name>A0A143BHH0_9BACT</name>
<evidence type="ECO:0000256" key="9">
    <source>
        <dbReference type="ARBA" id="ARBA00023136"/>
    </source>
</evidence>
<evidence type="ECO:0000256" key="4">
    <source>
        <dbReference type="ARBA" id="ARBA00022597"/>
    </source>
</evidence>
<feature type="domain" description="ABC transporter" evidence="10">
    <location>
        <begin position="276"/>
        <end position="518"/>
    </location>
</feature>
<keyword evidence="3" id="KW-1003">Cell membrane</keyword>
<evidence type="ECO:0000259" key="10">
    <source>
        <dbReference type="PROSITE" id="PS50893"/>
    </source>
</evidence>
<feature type="domain" description="ABC transporter" evidence="10">
    <location>
        <begin position="11"/>
        <end position="246"/>
    </location>
</feature>
<dbReference type="KEGG" id="gph:GEMMAAP_02860"/>
<dbReference type="InterPro" id="IPR003593">
    <property type="entry name" value="AAA+_ATPase"/>
</dbReference>
<evidence type="ECO:0000256" key="6">
    <source>
        <dbReference type="ARBA" id="ARBA00022741"/>
    </source>
</evidence>
<dbReference type="Gene3D" id="3.40.50.300">
    <property type="entry name" value="P-loop containing nucleotide triphosphate hydrolases"/>
    <property type="match status" value="2"/>
</dbReference>
<keyword evidence="9" id="KW-0472">Membrane</keyword>
<organism evidence="11 12">
    <name type="scientific">Gemmatimonas phototrophica</name>
    <dbReference type="NCBI Taxonomy" id="1379270"/>
    <lineage>
        <taxon>Bacteria</taxon>
        <taxon>Pseudomonadati</taxon>
        <taxon>Gemmatimonadota</taxon>
        <taxon>Gemmatimonadia</taxon>
        <taxon>Gemmatimonadales</taxon>
        <taxon>Gemmatimonadaceae</taxon>
        <taxon>Gemmatimonas</taxon>
    </lineage>
</organism>
<proteinExistence type="predicted"/>
<dbReference type="SUPFAM" id="SSF52540">
    <property type="entry name" value="P-loop containing nucleoside triphosphate hydrolases"/>
    <property type="match status" value="2"/>
</dbReference>
<dbReference type="Pfam" id="PF00005">
    <property type="entry name" value="ABC_tran"/>
    <property type="match status" value="2"/>
</dbReference>
<dbReference type="PANTHER" id="PTHR43790:SF4">
    <property type="entry name" value="GUANOSINE IMPORT ATP-BINDING PROTEIN NUPO"/>
    <property type="match status" value="1"/>
</dbReference>
<keyword evidence="2" id="KW-0813">Transport</keyword>
<dbReference type="InterPro" id="IPR017871">
    <property type="entry name" value="ABC_transporter-like_CS"/>
</dbReference>
<dbReference type="CDD" id="cd03215">
    <property type="entry name" value="ABC_Carb_Monos_II"/>
    <property type="match status" value="1"/>
</dbReference>
<dbReference type="GO" id="GO:0005524">
    <property type="term" value="F:ATP binding"/>
    <property type="evidence" value="ECO:0007669"/>
    <property type="project" value="UniProtKB-KW"/>
</dbReference>
<dbReference type="eggNOG" id="COG3845">
    <property type="taxonomic scope" value="Bacteria"/>
</dbReference>
<evidence type="ECO:0000256" key="5">
    <source>
        <dbReference type="ARBA" id="ARBA00022737"/>
    </source>
</evidence>
<dbReference type="GO" id="GO:0016887">
    <property type="term" value="F:ATP hydrolysis activity"/>
    <property type="evidence" value="ECO:0007669"/>
    <property type="project" value="InterPro"/>
</dbReference>
<evidence type="ECO:0000256" key="7">
    <source>
        <dbReference type="ARBA" id="ARBA00022840"/>
    </source>
</evidence>
<dbReference type="RefSeq" id="WP_043580196.1">
    <property type="nucleotide sequence ID" value="NZ_CP011454.1"/>
</dbReference>
<dbReference type="SMART" id="SM00382">
    <property type="entry name" value="AAA"/>
    <property type="match status" value="2"/>
</dbReference>
<keyword evidence="6" id="KW-0547">Nucleotide-binding</keyword>
<gene>
    <name evidence="11" type="ORF">GEMMAAP_02860</name>
</gene>
<dbReference type="OrthoDB" id="9809450at2"/>
<comment type="subcellular location">
    <subcellularLocation>
        <location evidence="1">Cell membrane</location>
        <topology evidence="1">Peripheral membrane protein</topology>
    </subcellularLocation>
</comment>
<dbReference type="PROSITE" id="PS00211">
    <property type="entry name" value="ABC_TRANSPORTER_1"/>
    <property type="match status" value="1"/>
</dbReference>
<accession>A0A143BHH0</accession>
<evidence type="ECO:0000313" key="11">
    <source>
        <dbReference type="EMBL" id="AMW04065.1"/>
    </source>
</evidence>
<evidence type="ECO:0000256" key="2">
    <source>
        <dbReference type="ARBA" id="ARBA00022448"/>
    </source>
</evidence>
<dbReference type="CDD" id="cd03216">
    <property type="entry name" value="ABC_Carb_Monos_I"/>
    <property type="match status" value="1"/>
</dbReference>
<dbReference type="STRING" id="1379270.GEMMAAP_02860"/>
<dbReference type="PROSITE" id="PS50893">
    <property type="entry name" value="ABC_TRANSPORTER_2"/>
    <property type="match status" value="2"/>
</dbReference>
<keyword evidence="7 11" id="KW-0067">ATP-binding</keyword>
<dbReference type="AlphaFoldDB" id="A0A143BHH0"/>
<dbReference type="GO" id="GO:0005886">
    <property type="term" value="C:plasma membrane"/>
    <property type="evidence" value="ECO:0007669"/>
    <property type="project" value="UniProtKB-SubCell"/>
</dbReference>
<dbReference type="Proteomes" id="UP000076404">
    <property type="component" value="Chromosome"/>
</dbReference>
<keyword evidence="12" id="KW-1185">Reference proteome</keyword>
<keyword evidence="5" id="KW-0677">Repeat</keyword>
<keyword evidence="8" id="KW-1278">Translocase</keyword>
<protein>
    <submittedName>
        <fullName evidence="11">Heme ABC transporter ATP-binding protein</fullName>
    </submittedName>
</protein>
<evidence type="ECO:0000256" key="3">
    <source>
        <dbReference type="ARBA" id="ARBA00022475"/>
    </source>
</evidence>
<dbReference type="InterPro" id="IPR003439">
    <property type="entry name" value="ABC_transporter-like_ATP-bd"/>
</dbReference>
<dbReference type="PANTHER" id="PTHR43790">
    <property type="entry name" value="CARBOHYDRATE TRANSPORT ATP-BINDING PROTEIN MG119-RELATED"/>
    <property type="match status" value="1"/>
</dbReference>
<reference evidence="11 12" key="2">
    <citation type="journal article" date="2016" name="Environ. Microbiol. Rep.">
        <title>Metagenomic evidence for the presence of phototrophic Gemmatimonadetes bacteria in diverse environments.</title>
        <authorList>
            <person name="Zeng Y."/>
            <person name="Baumbach J."/>
            <person name="Barbosa E.G."/>
            <person name="Azevedo V."/>
            <person name="Zhang C."/>
            <person name="Koblizek M."/>
        </authorList>
    </citation>
    <scope>NUCLEOTIDE SEQUENCE [LARGE SCALE GENOMIC DNA]</scope>
    <source>
        <strain evidence="11 12">AP64</strain>
    </source>
</reference>